<dbReference type="AlphaFoldDB" id="A0A1J6HJZ5"/>
<dbReference type="Proteomes" id="UP000182985">
    <property type="component" value="Unassembled WGS sequence"/>
</dbReference>
<protein>
    <recommendedName>
        <fullName evidence="3">Glycoside hydrolase</fullName>
    </recommendedName>
</protein>
<organism evidence="1 2">
    <name type="scientific">Brucella cytisi</name>
    <dbReference type="NCBI Taxonomy" id="407152"/>
    <lineage>
        <taxon>Bacteria</taxon>
        <taxon>Pseudomonadati</taxon>
        <taxon>Pseudomonadota</taxon>
        <taxon>Alphaproteobacteria</taxon>
        <taxon>Hyphomicrobiales</taxon>
        <taxon>Brucellaceae</taxon>
        <taxon>Brucella/Ochrobactrum group</taxon>
        <taxon>Brucella</taxon>
    </lineage>
</organism>
<name>A0A1J6HJZ5_9HYPH</name>
<evidence type="ECO:0000313" key="2">
    <source>
        <dbReference type="Proteomes" id="UP000182985"/>
    </source>
</evidence>
<accession>A0A1J6HJZ5</accession>
<dbReference type="SUPFAM" id="SSF51445">
    <property type="entry name" value="(Trans)glycosidases"/>
    <property type="match status" value="1"/>
</dbReference>
<evidence type="ECO:0000313" key="1">
    <source>
        <dbReference type="EMBL" id="OIS93325.1"/>
    </source>
</evidence>
<evidence type="ECO:0008006" key="3">
    <source>
        <dbReference type="Google" id="ProtNLM"/>
    </source>
</evidence>
<sequence length="716" mass="78596">MEAELLIFTGQLWRYDMLDIWLPVTQQNLEIVAGSPLDFSTFLLNPAITEERRLIVNPDGHIALRSDPSVPYRLLCGTIGSIPDSATADKMAVQLRRHGYNSVRFHFLDLALMDGQLQDFGYRQDILDRFRYFMAVLKQNGIYWIVDGLTSNAGALGNITDRWGIDGRLKLKTHVENAAFGHWLRFQVDIFGTVNPYTGLVPFEDPAMAVVVPFNENGLSFNSWIYADGDLQALIEWLMPFNLWLRERYSTTAGLVNAWGDELAPNENLESSTVALPANRYAGSVRLRDFARFLVDIETRTMEKMGDCIRAMGFKGVVAPYNNWTGIQPALTRGNQSAVAMNTYHDWIGNVSPGGQIQQESSLANAAEYFRLAASARVLGKPFVVTEYDHMFWNQFRYEAGLAMPSYAALQGWDVLCRHSNGALILDYGGSDFNEQYIRPYRTALDPVARAGETLSALLFRRGDVAKAAHQVVAQIQDVSNLVGLDTQEPDAVTIMSLMTGFAQGDAAQAPGAVLVGSPRQINSQAAAITFLRNNAVLEAGNPSTATSGIYASDTGEISLDAAAKQMRIVTQHTEAVAFASVNQPISLDQMTVWSASGASLFAVSSLDGQAVAQSGKLLIIMATNARNTGMTFSDMEQKIVSNYGALPVEIKVEWVQFSIPTDRPWRISPINLDGTVQPQVVSGDGTSPIGAQLWNNVSSLSASPGPTTYFLLERL</sequence>
<comment type="caution">
    <text evidence="1">The sequence shown here is derived from an EMBL/GenBank/DDBJ whole genome shotgun (WGS) entry which is preliminary data.</text>
</comment>
<keyword evidence="2" id="KW-1185">Reference proteome</keyword>
<dbReference type="InterPro" id="IPR017853">
    <property type="entry name" value="GH"/>
</dbReference>
<proteinExistence type="predicted"/>
<dbReference type="EMBL" id="MOEC01000010">
    <property type="protein sequence ID" value="OIS93325.1"/>
    <property type="molecule type" value="Genomic_DNA"/>
</dbReference>
<gene>
    <name evidence="1" type="ORF">BLA27_12055</name>
</gene>
<dbReference type="Gene3D" id="3.20.20.80">
    <property type="entry name" value="Glycosidases"/>
    <property type="match status" value="1"/>
</dbReference>
<reference evidence="1 2" key="1">
    <citation type="submission" date="2016-10" db="EMBL/GenBank/DDBJ databases">
        <title>The Draft Genome Sequence of the Potato Rhizosphere Bacteria Ochrobactrum sp. IPA7.2.</title>
        <authorList>
            <person name="Gogoleva N.E."/>
            <person name="Khlopko Y.A."/>
            <person name="Burygin G.L."/>
            <person name="Plotnikov A.O."/>
        </authorList>
    </citation>
    <scope>NUCLEOTIDE SEQUENCE [LARGE SCALE GENOMIC DNA]</scope>
    <source>
        <strain evidence="1 2">IPA7.2</strain>
    </source>
</reference>